<keyword evidence="2" id="KW-1185">Reference proteome</keyword>
<proteinExistence type="predicted"/>
<organism evidence="1 2">
    <name type="scientific">Gandjariella thermophila</name>
    <dbReference type="NCBI Taxonomy" id="1931992"/>
    <lineage>
        <taxon>Bacteria</taxon>
        <taxon>Bacillati</taxon>
        <taxon>Actinomycetota</taxon>
        <taxon>Actinomycetes</taxon>
        <taxon>Pseudonocardiales</taxon>
        <taxon>Pseudonocardiaceae</taxon>
        <taxon>Gandjariella</taxon>
    </lineage>
</organism>
<dbReference type="Proteomes" id="UP000298860">
    <property type="component" value="Unassembled WGS sequence"/>
</dbReference>
<dbReference type="RefSeq" id="WP_137815633.1">
    <property type="nucleotide sequence ID" value="NZ_BJFL01000026.1"/>
</dbReference>
<dbReference type="AlphaFoldDB" id="A0A4D4J7J9"/>
<evidence type="ECO:0000313" key="1">
    <source>
        <dbReference type="EMBL" id="GDY32631.1"/>
    </source>
</evidence>
<comment type="caution">
    <text evidence="1">The sequence shown here is derived from an EMBL/GenBank/DDBJ whole genome shotgun (WGS) entry which is preliminary data.</text>
</comment>
<name>A0A4D4J7J9_9PSEU</name>
<protein>
    <submittedName>
        <fullName evidence="1">Uncharacterized protein</fullName>
    </submittedName>
</protein>
<dbReference type="EMBL" id="BJFL01000026">
    <property type="protein sequence ID" value="GDY32631.1"/>
    <property type="molecule type" value="Genomic_DNA"/>
</dbReference>
<reference evidence="2" key="1">
    <citation type="submission" date="2019-04" db="EMBL/GenBank/DDBJ databases">
        <title>Draft genome sequence of Pseudonocardiaceae bacterium SL3-2-4.</title>
        <authorList>
            <person name="Ningsih F."/>
            <person name="Yokota A."/>
            <person name="Sakai Y."/>
            <person name="Nanatani K."/>
            <person name="Yabe S."/>
            <person name="Oetari A."/>
            <person name="Sjamsuridzal W."/>
        </authorList>
    </citation>
    <scope>NUCLEOTIDE SEQUENCE [LARGE SCALE GENOMIC DNA]</scope>
    <source>
        <strain evidence="2">SL3-2-4</strain>
    </source>
</reference>
<accession>A0A4D4J7J9</accession>
<sequence length="209" mass="22410">MSDGYRVDPQALAETAKGINDAIGELKTLGIDGSADVGRGFSGLSLTGMQVGHAGLQAAFDEFCERWSWGVRHLVQDGNVIAQQLHLSAGMYAEMERYGVGVFKDVAAALGGNPHATDEQVERQSWGQILSDATSPDYSAQSWQKAQQDIGHTWKSEMRDLLEHPPGTMGPGPLQVAEAVGDATGHREAISHAEDEMFGPAPTQQGDRH</sequence>
<gene>
    <name evidence="1" type="ORF">GTS_42640</name>
</gene>
<evidence type="ECO:0000313" key="2">
    <source>
        <dbReference type="Proteomes" id="UP000298860"/>
    </source>
</evidence>
<dbReference type="OrthoDB" id="3262422at2"/>